<dbReference type="SUPFAM" id="SSF51445">
    <property type="entry name" value="(Trans)glycosidases"/>
    <property type="match status" value="1"/>
</dbReference>
<sequence length="446" mass="50920">MKRQDGFPEDFVWGCSTSSYQIEGAASEDGRGPSIWDTFSHTPGKVVQGHTGDIACDSYHRWREDVALLKELNAGAYRFSVSWTRIQPDGKGKPNQKGLDYYSRLVDGLREAGIEPWLELFHWDLPQALEDAGGWRNRDTAFRFEEYARIMYKAIGDRVEHWTSMNEPWCAAFLGHLTGEHAPGLRDREKTSRAVHHLLLAHGLAARAYREGGFKGEYGLVINAAKPRPATLRPEDVEASERASIERTSLWLDPVFGRGYPELFMQHFGSQMPIEPGDMDIIAAPIDFIGVNYYNEDAVRAALLSEENPYGFEYVPTWQRKTEMGWDIEAQGLRRILMHIARNWPAKVLYVTENGAAFADAPSPDGVIRDYDRIEYLREHLAACRQVIADEVPLKGYFVWSLMDNFEWSFGYTRKFGLVSIDHITKARRPKLSFYYYRDAIAGFGL</sequence>
<feature type="binding site" evidence="10">
    <location>
        <position position="166"/>
    </location>
    <ligand>
        <name>substrate</name>
    </ligand>
</feature>
<feature type="binding site" evidence="10">
    <location>
        <position position="122"/>
    </location>
    <ligand>
        <name>substrate</name>
    </ligand>
</feature>
<dbReference type="PRINTS" id="PR00131">
    <property type="entry name" value="GLHYDRLASE1"/>
</dbReference>
<dbReference type="GO" id="GO:0008422">
    <property type="term" value="F:beta-glucosidase activity"/>
    <property type="evidence" value="ECO:0007669"/>
    <property type="project" value="UniProtKB-EC"/>
</dbReference>
<evidence type="ECO:0000256" key="1">
    <source>
        <dbReference type="ARBA" id="ARBA00000448"/>
    </source>
</evidence>
<dbReference type="InterPro" id="IPR033132">
    <property type="entry name" value="GH_1_N_CS"/>
</dbReference>
<evidence type="ECO:0000256" key="12">
    <source>
        <dbReference type="RuleBase" id="RU361175"/>
    </source>
</evidence>
<evidence type="ECO:0000256" key="6">
    <source>
        <dbReference type="ARBA" id="ARBA00023277"/>
    </source>
</evidence>
<feature type="binding site" evidence="10">
    <location>
        <begin position="407"/>
        <end position="408"/>
    </location>
    <ligand>
        <name>substrate</name>
    </ligand>
</feature>
<accession>A0A3P3XF82</accession>
<feature type="binding site" evidence="10">
    <location>
        <position position="21"/>
    </location>
    <ligand>
        <name>substrate</name>
    </ligand>
</feature>
<dbReference type="InterPro" id="IPR017736">
    <property type="entry name" value="Glyco_hydro_1_beta-glucosidase"/>
</dbReference>
<protein>
    <recommendedName>
        <fullName evidence="3 12">Beta-glucosidase</fullName>
        <ecNumber evidence="3 12">3.2.1.21</ecNumber>
    </recommendedName>
</protein>
<keyword evidence="6" id="KW-0119">Carbohydrate metabolism</keyword>
<dbReference type="EMBL" id="FWDM01000001">
    <property type="protein sequence ID" value="SLM09750.1"/>
    <property type="molecule type" value="Genomic_DNA"/>
</dbReference>
<feature type="active site" description="Nucleophile" evidence="9 11">
    <location>
        <position position="353"/>
    </location>
</feature>
<comment type="similarity">
    <text evidence="2 12">Belongs to the glycosyl hydrolase 1 family.</text>
</comment>
<dbReference type="NCBIfam" id="TIGR03356">
    <property type="entry name" value="BGL"/>
    <property type="match status" value="1"/>
</dbReference>
<feature type="binding site" evidence="10">
    <location>
        <position position="294"/>
    </location>
    <ligand>
        <name>substrate</name>
    </ligand>
</feature>
<dbReference type="EC" id="3.2.1.21" evidence="3 12"/>
<keyword evidence="5" id="KW-0136">Cellulose degradation</keyword>
<name>A0A3P3XF82_9SPIR</name>
<reference evidence="13" key="1">
    <citation type="submission" date="2017-02" db="EMBL/GenBank/DDBJ databases">
        <authorList>
            <person name="Regsiter A."/>
            <person name="William W."/>
        </authorList>
    </citation>
    <scope>NUCLEOTIDE SEQUENCE</scope>
    <source>
        <strain evidence="13">Bib</strain>
    </source>
</reference>
<evidence type="ECO:0000256" key="9">
    <source>
        <dbReference type="PIRSR" id="PIRSR617736-1"/>
    </source>
</evidence>
<evidence type="ECO:0000256" key="2">
    <source>
        <dbReference type="ARBA" id="ARBA00010838"/>
    </source>
</evidence>
<dbReference type="Pfam" id="PF00232">
    <property type="entry name" value="Glyco_hydro_1"/>
    <property type="match status" value="1"/>
</dbReference>
<evidence type="ECO:0000256" key="11">
    <source>
        <dbReference type="PROSITE-ProRule" id="PRU10055"/>
    </source>
</evidence>
<feature type="active site" description="Proton donor" evidence="9">
    <location>
        <position position="167"/>
    </location>
</feature>
<dbReference type="GO" id="GO:0030245">
    <property type="term" value="P:cellulose catabolic process"/>
    <property type="evidence" value="ECO:0007669"/>
    <property type="project" value="UniProtKB-KW"/>
</dbReference>
<evidence type="ECO:0000256" key="8">
    <source>
        <dbReference type="ARBA" id="ARBA00023326"/>
    </source>
</evidence>
<dbReference type="Gene3D" id="3.20.20.80">
    <property type="entry name" value="Glycosidases"/>
    <property type="match status" value="1"/>
</dbReference>
<organism evidence="13">
    <name type="scientific">uncultured spirochete</name>
    <dbReference type="NCBI Taxonomy" id="156406"/>
    <lineage>
        <taxon>Bacteria</taxon>
        <taxon>Pseudomonadati</taxon>
        <taxon>Spirochaetota</taxon>
        <taxon>Spirochaetia</taxon>
        <taxon>Spirochaetales</taxon>
        <taxon>environmental samples</taxon>
    </lineage>
</organism>
<evidence type="ECO:0000313" key="13">
    <source>
        <dbReference type="EMBL" id="SLM09750.1"/>
    </source>
</evidence>
<dbReference type="FunFam" id="3.20.20.80:FF:000004">
    <property type="entry name" value="Beta-glucosidase 6-phospho-beta-glucosidase"/>
    <property type="match status" value="1"/>
</dbReference>
<gene>
    <name evidence="13" type="primary">bglA</name>
    <name evidence="13" type="ORF">SPIROBIBN47_10045</name>
</gene>
<dbReference type="PROSITE" id="PS00572">
    <property type="entry name" value="GLYCOSYL_HYDROL_F1_1"/>
    <property type="match status" value="1"/>
</dbReference>
<feature type="binding site" evidence="10">
    <location>
        <position position="400"/>
    </location>
    <ligand>
        <name>substrate</name>
    </ligand>
</feature>
<dbReference type="PANTHER" id="PTHR10353">
    <property type="entry name" value="GLYCOSYL HYDROLASE"/>
    <property type="match status" value="1"/>
</dbReference>
<dbReference type="AlphaFoldDB" id="A0A3P3XF82"/>
<keyword evidence="4 12" id="KW-0378">Hydrolase</keyword>
<dbReference type="PANTHER" id="PTHR10353:SF36">
    <property type="entry name" value="LP05116P"/>
    <property type="match status" value="1"/>
</dbReference>
<dbReference type="InterPro" id="IPR017853">
    <property type="entry name" value="GH"/>
</dbReference>
<keyword evidence="7 12" id="KW-0326">Glycosidase</keyword>
<proteinExistence type="inferred from homology"/>
<dbReference type="GO" id="GO:0005829">
    <property type="term" value="C:cytosol"/>
    <property type="evidence" value="ECO:0007669"/>
    <property type="project" value="TreeGrafter"/>
</dbReference>
<dbReference type="PROSITE" id="PS00653">
    <property type="entry name" value="GLYCOSYL_HYDROL_F1_2"/>
    <property type="match status" value="1"/>
</dbReference>
<keyword evidence="8" id="KW-0624">Polysaccharide degradation</keyword>
<dbReference type="InterPro" id="IPR018120">
    <property type="entry name" value="Glyco_hydro_1_AS"/>
</dbReference>
<evidence type="ECO:0000256" key="7">
    <source>
        <dbReference type="ARBA" id="ARBA00023295"/>
    </source>
</evidence>
<comment type="catalytic activity">
    <reaction evidence="1 12">
        <text>Hydrolysis of terminal, non-reducing beta-D-glucosyl residues with release of beta-D-glucose.</text>
        <dbReference type="EC" id="3.2.1.21"/>
    </reaction>
</comment>
<evidence type="ECO:0000256" key="3">
    <source>
        <dbReference type="ARBA" id="ARBA00012744"/>
    </source>
</evidence>
<evidence type="ECO:0000256" key="10">
    <source>
        <dbReference type="PIRSR" id="PIRSR617736-2"/>
    </source>
</evidence>
<evidence type="ECO:0000256" key="4">
    <source>
        <dbReference type="ARBA" id="ARBA00022801"/>
    </source>
</evidence>
<dbReference type="InterPro" id="IPR001360">
    <property type="entry name" value="Glyco_hydro_1"/>
</dbReference>
<evidence type="ECO:0000256" key="5">
    <source>
        <dbReference type="ARBA" id="ARBA00023001"/>
    </source>
</evidence>